<dbReference type="EMBL" id="JQ340389">
    <property type="protein sequence ID" value="AFB83979.1"/>
    <property type="molecule type" value="Genomic_DNA"/>
</dbReference>
<keyword evidence="2" id="KW-1185">Reference proteome</keyword>
<reference evidence="1 2" key="1">
    <citation type="journal article" date="2012" name="J. Virol.">
        <title>Complete Genome Sequence of a Novel Marine Siphovirus, pVp-1, Infecting Vibrio parahaemolyticus.</title>
        <authorList>
            <person name="Kim J.H."/>
            <person name="Jun J.W."/>
            <person name="Choresca C.H."/>
            <person name="Shin S.P."/>
            <person name="Han J.E."/>
            <person name="Park S.C."/>
        </authorList>
    </citation>
    <scope>NUCLEOTIDE SEQUENCE [LARGE SCALE GENOMIC DNA]</scope>
</reference>
<sequence>MVNKTILRLHLRVLRWLRGIAIDTEDQIAIEHEIADVLRKLHNN</sequence>
<accession>H6WXL3</accession>
<protein>
    <submittedName>
        <fullName evidence="1">Uncharacterized protein</fullName>
    </submittedName>
</protein>
<evidence type="ECO:0000313" key="2">
    <source>
        <dbReference type="Proteomes" id="UP000007520"/>
    </source>
</evidence>
<dbReference type="GeneID" id="14013388"/>
<proteinExistence type="predicted"/>
<dbReference type="KEGG" id="vg:14013388"/>
<organism evidence="1 2">
    <name type="scientific">Vibrio phage pVp-1</name>
    <dbReference type="NCBI Taxonomy" id="1150989"/>
    <lineage>
        <taxon>Viruses</taxon>
        <taxon>Duplodnaviria</taxon>
        <taxon>Heunggongvirae</taxon>
        <taxon>Uroviricota</taxon>
        <taxon>Caudoviricetes</taxon>
        <taxon>Demerecviridae</taxon>
        <taxon>Ermolyevavirinae</taxon>
        <taxon>Vipunavirus</taxon>
        <taxon>Vipunavirus pVp1</taxon>
    </lineage>
</organism>
<dbReference type="Proteomes" id="UP000007520">
    <property type="component" value="Segment"/>
</dbReference>
<evidence type="ECO:0000313" key="1">
    <source>
        <dbReference type="EMBL" id="AFB83979.1"/>
    </source>
</evidence>
<name>H6WXL3_9CAUD</name>
<dbReference type="RefSeq" id="YP_007007945.1">
    <property type="nucleotide sequence ID" value="NC_019529.1"/>
</dbReference>
<gene>
    <name evidence="1" type="ORF">pVp-1_0122</name>
</gene>